<dbReference type="RefSeq" id="WP_160692267.1">
    <property type="nucleotide sequence ID" value="NZ_CP047897.1"/>
</dbReference>
<dbReference type="KEGG" id="nib:GU926_12250"/>
<keyword evidence="1" id="KW-0732">Signal</keyword>
<gene>
    <name evidence="2" type="ORF">GU926_12250</name>
</gene>
<keyword evidence="3" id="KW-1185">Reference proteome</keyword>
<feature type="chain" id="PRO_5026811143" description="Outer membrane beta-barrel protein" evidence="1">
    <location>
        <begin position="31"/>
        <end position="202"/>
    </location>
</feature>
<evidence type="ECO:0000256" key="1">
    <source>
        <dbReference type="SAM" id="SignalP"/>
    </source>
</evidence>
<evidence type="ECO:0000313" key="2">
    <source>
        <dbReference type="EMBL" id="QHL88163.1"/>
    </source>
</evidence>
<protein>
    <recommendedName>
        <fullName evidence="4">Outer membrane beta-barrel protein</fullName>
    </recommendedName>
</protein>
<sequence length="202" mass="22622">MKHIHYLTSLCLKTAFVAVLCGALSFSASAQHVYKNSFRTGVAFAYIVEGDNSGALFSNQYSRELTDRLNMTVSGEYLSSSRYDQGKKIFTSRKAFVMFDASMYFDLLENDRFTIKIGAGPAVRRRSEVDLAKGALGDNTTPGQTSDEQFIHNRQKDFGGKIALENDFFSDNRLFFGWRATGYLYNKGTSIFSVGLNMGYSF</sequence>
<evidence type="ECO:0008006" key="4">
    <source>
        <dbReference type="Google" id="ProtNLM"/>
    </source>
</evidence>
<dbReference type="EMBL" id="CP047897">
    <property type="protein sequence ID" value="QHL88163.1"/>
    <property type="molecule type" value="Genomic_DNA"/>
</dbReference>
<reference evidence="2 3" key="1">
    <citation type="submission" date="2020-01" db="EMBL/GenBank/DDBJ databases">
        <authorList>
            <person name="Kim M."/>
        </authorList>
    </citation>
    <scope>NUCLEOTIDE SEQUENCE [LARGE SCALE GENOMIC DNA]</scope>
    <source>
        <strain evidence="2 3">BT10</strain>
    </source>
</reference>
<accession>A0A6P1P1S0</accession>
<organism evidence="2 3">
    <name type="scientific">Nibribacter ruber</name>
    <dbReference type="NCBI Taxonomy" id="2698458"/>
    <lineage>
        <taxon>Bacteria</taxon>
        <taxon>Pseudomonadati</taxon>
        <taxon>Bacteroidota</taxon>
        <taxon>Cytophagia</taxon>
        <taxon>Cytophagales</taxon>
        <taxon>Hymenobacteraceae</taxon>
        <taxon>Nibribacter</taxon>
    </lineage>
</organism>
<dbReference type="Proteomes" id="UP000464214">
    <property type="component" value="Chromosome"/>
</dbReference>
<name>A0A6P1P1S0_9BACT</name>
<evidence type="ECO:0000313" key="3">
    <source>
        <dbReference type="Proteomes" id="UP000464214"/>
    </source>
</evidence>
<feature type="signal peptide" evidence="1">
    <location>
        <begin position="1"/>
        <end position="30"/>
    </location>
</feature>
<dbReference type="AlphaFoldDB" id="A0A6P1P1S0"/>
<proteinExistence type="predicted"/>